<dbReference type="Gene3D" id="1.25.40.10">
    <property type="entry name" value="Tetratricopeptide repeat domain"/>
    <property type="match status" value="1"/>
</dbReference>
<feature type="repeat" description="TPR" evidence="1">
    <location>
        <begin position="50"/>
        <end position="83"/>
    </location>
</feature>
<sequence length="163" mass="18819">MRSFSTFLITVAAIALLISALLYLSPWRKELYEEYAVREMVPPDRRETVADSLLAVATRHFNHHKYEKAAAELDKVVALEPDMEYARYYRGLAQLENNRLAEARADLEALWNEGSHYKHSCAFFIALSYLKGKNGAEARVWLNRIPEGTPEYPKAQRLLQEMK</sequence>
<dbReference type="PROSITE" id="PS50005">
    <property type="entry name" value="TPR"/>
    <property type="match status" value="1"/>
</dbReference>
<keyword evidence="2" id="KW-0472">Membrane</keyword>
<evidence type="ECO:0000313" key="4">
    <source>
        <dbReference type="Proteomes" id="UP001449657"/>
    </source>
</evidence>
<protein>
    <recommendedName>
        <fullName evidence="5">Tetratricopeptide repeat protein</fullName>
    </recommendedName>
</protein>
<keyword evidence="2" id="KW-0812">Transmembrane</keyword>
<evidence type="ECO:0008006" key="5">
    <source>
        <dbReference type="Google" id="ProtNLM"/>
    </source>
</evidence>
<proteinExistence type="predicted"/>
<keyword evidence="4" id="KW-1185">Reference proteome</keyword>
<evidence type="ECO:0000256" key="1">
    <source>
        <dbReference type="PROSITE-ProRule" id="PRU00339"/>
    </source>
</evidence>
<dbReference type="InterPro" id="IPR011990">
    <property type="entry name" value="TPR-like_helical_dom_sf"/>
</dbReference>
<feature type="transmembrane region" description="Helical" evidence="2">
    <location>
        <begin position="6"/>
        <end position="24"/>
    </location>
</feature>
<dbReference type="EMBL" id="CP150096">
    <property type="protein sequence ID" value="WZN48365.1"/>
    <property type="molecule type" value="Genomic_DNA"/>
</dbReference>
<keyword evidence="2" id="KW-1133">Transmembrane helix</keyword>
<evidence type="ECO:0000313" key="3">
    <source>
        <dbReference type="EMBL" id="WZN48365.1"/>
    </source>
</evidence>
<name>A0ABZ2ZA60_9BACT</name>
<gene>
    <name evidence="3" type="ORF">WJU22_09275</name>
</gene>
<dbReference type="Proteomes" id="UP001449657">
    <property type="component" value="Chromosome"/>
</dbReference>
<keyword evidence="1" id="KW-0802">TPR repeat</keyword>
<dbReference type="InterPro" id="IPR019734">
    <property type="entry name" value="TPR_rpt"/>
</dbReference>
<reference evidence="3 4" key="1">
    <citation type="submission" date="2024-03" db="EMBL/GenBank/DDBJ databases">
        <title>Chitinophaga caseinilytica sp. nov., a casein hydrolysing bacterium isolated from forest soil.</title>
        <authorList>
            <person name="Lee D.S."/>
            <person name="Han D.M."/>
            <person name="Baek J.H."/>
            <person name="Choi D.G."/>
            <person name="Jeon J.H."/>
            <person name="Jeon C.O."/>
        </authorList>
    </citation>
    <scope>NUCLEOTIDE SEQUENCE [LARGE SCALE GENOMIC DNA]</scope>
    <source>
        <strain evidence="3 4">KACC 19118</strain>
    </source>
</reference>
<evidence type="ECO:0000256" key="2">
    <source>
        <dbReference type="SAM" id="Phobius"/>
    </source>
</evidence>
<dbReference type="SUPFAM" id="SSF48452">
    <property type="entry name" value="TPR-like"/>
    <property type="match status" value="1"/>
</dbReference>
<organism evidence="3 4">
    <name type="scientific">Chitinophaga caseinilytica</name>
    <dbReference type="NCBI Taxonomy" id="2267521"/>
    <lineage>
        <taxon>Bacteria</taxon>
        <taxon>Pseudomonadati</taxon>
        <taxon>Bacteroidota</taxon>
        <taxon>Chitinophagia</taxon>
        <taxon>Chitinophagales</taxon>
        <taxon>Chitinophagaceae</taxon>
        <taxon>Chitinophaga</taxon>
    </lineage>
</organism>
<accession>A0ABZ2ZA60</accession>
<dbReference type="RefSeq" id="WP_341842959.1">
    <property type="nucleotide sequence ID" value="NZ_CP149792.1"/>
</dbReference>